<dbReference type="AlphaFoldDB" id="A0A8J3DCV9"/>
<accession>A0A8J3DCV9</accession>
<evidence type="ECO:0000313" key="3">
    <source>
        <dbReference type="Proteomes" id="UP000598271"/>
    </source>
</evidence>
<proteinExistence type="predicted"/>
<dbReference type="Pfam" id="PF13454">
    <property type="entry name" value="NAD_binding_9"/>
    <property type="match status" value="1"/>
</dbReference>
<keyword evidence="3" id="KW-1185">Reference proteome</keyword>
<dbReference type="InterPro" id="IPR038732">
    <property type="entry name" value="HpyO/CreE_NAD-binding"/>
</dbReference>
<reference evidence="2 3" key="1">
    <citation type="journal article" date="2014" name="Int. J. Syst. Evol. Microbiol.">
        <title>Complete genome sequence of Corynebacterium casei LMG S-19264T (=DSM 44701T), isolated from a smear-ripened cheese.</title>
        <authorList>
            <consortium name="US DOE Joint Genome Institute (JGI-PGF)"/>
            <person name="Walter F."/>
            <person name="Albersmeier A."/>
            <person name="Kalinowski J."/>
            <person name="Ruckert C."/>
        </authorList>
    </citation>
    <scope>NUCLEOTIDE SEQUENCE [LARGE SCALE GENOMIC DNA]</scope>
    <source>
        <strain evidence="2 3">KCTC 12866</strain>
    </source>
</reference>
<evidence type="ECO:0000259" key="1">
    <source>
        <dbReference type="Pfam" id="PF13454"/>
    </source>
</evidence>
<dbReference type="RefSeq" id="WP_189567519.1">
    <property type="nucleotide sequence ID" value="NZ_BMXF01000005.1"/>
</dbReference>
<feature type="domain" description="FAD-dependent urate hydroxylase HpyO/Asp monooxygenase CreE-like FAD/NAD(P)-binding" evidence="1">
    <location>
        <begin position="5"/>
        <end position="170"/>
    </location>
</feature>
<protein>
    <recommendedName>
        <fullName evidence="1">FAD-dependent urate hydroxylase HpyO/Asp monooxygenase CreE-like FAD/NAD(P)-binding domain-containing protein</fullName>
    </recommendedName>
</protein>
<dbReference type="PANTHER" id="PTHR40254">
    <property type="entry name" value="BLR0577 PROTEIN"/>
    <property type="match status" value="1"/>
</dbReference>
<evidence type="ECO:0000313" key="2">
    <source>
        <dbReference type="EMBL" id="GHB84285.1"/>
    </source>
</evidence>
<dbReference type="PANTHER" id="PTHR40254:SF1">
    <property type="entry name" value="BLR0577 PROTEIN"/>
    <property type="match status" value="1"/>
</dbReference>
<dbReference type="EMBL" id="BMXF01000005">
    <property type="protein sequence ID" value="GHB84285.1"/>
    <property type="molecule type" value="Genomic_DNA"/>
</dbReference>
<name>A0A8J3DCV9_9BACT</name>
<gene>
    <name evidence="2" type="primary">ydhS</name>
    <name evidence="2" type="ORF">GCM10007390_44400</name>
</gene>
<comment type="caution">
    <text evidence="2">The sequence shown here is derived from an EMBL/GenBank/DDBJ whole genome shotgun (WGS) entry which is preliminary data.</text>
</comment>
<dbReference type="InterPro" id="IPR036188">
    <property type="entry name" value="FAD/NAD-bd_sf"/>
</dbReference>
<dbReference type="InterPro" id="IPR052189">
    <property type="entry name" value="L-asp_N-monooxygenase_NS-form"/>
</dbReference>
<sequence>MKKIAIIGSGATAIYLLKHLMDNTDVLHEHIEEVAIFEKDDILGMGMPYNPKTTDLCNLSNIASEELPELIIPFADWLQQQDKKTLKNLGLADEKISKSEVYNRLALGQYLQAQYRAIIGKLAEGGIEVRQFPNCEVVDIKYKAERDEVVLKVIDGKKYTFSKVVVATGHVWTEEDDVASGTYASPWPIHKILPKDGTFHNFKIGTLGASLSAFDVVSSLSRKHGKFTTDKDGKMTFHPAKGAEGFSIAMHDAHGWLPNLQYEQEEPIREIYRHVKREEIFAMLDADGYLRLETFFDKVCRPALRKAFKKDKLPDMVEKLADASFTLSDFVETMSDKHEFGNAFEGMRYEMKEAKISVENKKPIHWKEVMDDLMYTLNFHAELMPAEDHLQFRKEVMSFLMNVIAAMPLPSGNLLLALYDAGKLEIVTGRVTVADEHKKGLTTVEVKDGEATYTIDYQMFIHCGGQKPVSLDEYPFKSLVKQGVVRRARATFIGADEAKALLKTNQKDLVFKERGKYYYYTGGLDIDASYRVIGEDGSPNDCIHDITFTHTTGSRPYSYGLQACSATSQILVEAWVKSLEENSEMAGDLKNITEIYEETAEL</sequence>
<organism evidence="2 3">
    <name type="scientific">Persicitalea jodogahamensis</name>
    <dbReference type="NCBI Taxonomy" id="402147"/>
    <lineage>
        <taxon>Bacteria</taxon>
        <taxon>Pseudomonadati</taxon>
        <taxon>Bacteroidota</taxon>
        <taxon>Cytophagia</taxon>
        <taxon>Cytophagales</taxon>
        <taxon>Spirosomataceae</taxon>
        <taxon>Persicitalea</taxon>
    </lineage>
</organism>
<dbReference type="Proteomes" id="UP000598271">
    <property type="component" value="Unassembled WGS sequence"/>
</dbReference>
<dbReference type="SUPFAM" id="SSF51905">
    <property type="entry name" value="FAD/NAD(P)-binding domain"/>
    <property type="match status" value="1"/>
</dbReference>